<sequence length="139" mass="15059">MANPKPMTQHPTGTPDVTPTPEDAADTSSTPSSRAEPSTTSEVLDLRKKELIDQVVERTGVKKRDAKPVIEAMLAVLGEAISAERSANLEPLGKLRVTRSKDTPNGRLHVCRLRRKKAVSEKPTEETKTAPAPLAERDG</sequence>
<gene>
    <name evidence="4" type="ORF">CLV89_1166</name>
</gene>
<feature type="region of interest" description="Disordered" evidence="3">
    <location>
        <begin position="116"/>
        <end position="139"/>
    </location>
</feature>
<dbReference type="InterPro" id="IPR010992">
    <property type="entry name" value="IHF-like_DNA-bd_dom_sf"/>
</dbReference>
<dbReference type="GO" id="GO:0030527">
    <property type="term" value="F:structural constituent of chromatin"/>
    <property type="evidence" value="ECO:0007669"/>
    <property type="project" value="InterPro"/>
</dbReference>
<feature type="compositionally biased region" description="Polar residues" evidence="3">
    <location>
        <begin position="26"/>
        <end position="42"/>
    </location>
</feature>
<dbReference type="SUPFAM" id="SSF47729">
    <property type="entry name" value="IHF-like DNA-binding proteins"/>
    <property type="match status" value="1"/>
</dbReference>
<dbReference type="Gene3D" id="4.10.520.10">
    <property type="entry name" value="IHF-like DNA-binding proteins"/>
    <property type="match status" value="1"/>
</dbReference>
<name>A0A2T1A9H7_TRISK</name>
<dbReference type="AlphaFoldDB" id="A0A2T1A9H7"/>
<comment type="caution">
    <text evidence="4">The sequence shown here is derived from an EMBL/GenBank/DDBJ whole genome shotgun (WGS) entry which is preliminary data.</text>
</comment>
<organism evidence="4 5">
    <name type="scientific">Tritonibacter scottomollicae</name>
    <name type="common">Epibacterium scottomollicae</name>
    <dbReference type="NCBI Taxonomy" id="483013"/>
    <lineage>
        <taxon>Bacteria</taxon>
        <taxon>Pseudomonadati</taxon>
        <taxon>Pseudomonadota</taxon>
        <taxon>Alphaproteobacteria</taxon>
        <taxon>Rhodobacterales</taxon>
        <taxon>Paracoccaceae</taxon>
        <taxon>Tritonibacter</taxon>
    </lineage>
</organism>
<comment type="similarity">
    <text evidence="1">Belongs to the bacterial histone-like protein family.</text>
</comment>
<feature type="compositionally biased region" description="Basic and acidic residues" evidence="3">
    <location>
        <begin position="118"/>
        <end position="128"/>
    </location>
</feature>
<evidence type="ECO:0000313" key="5">
    <source>
        <dbReference type="Proteomes" id="UP000237718"/>
    </source>
</evidence>
<dbReference type="InterPro" id="IPR000119">
    <property type="entry name" value="Hist_DNA-bd"/>
</dbReference>
<evidence type="ECO:0000256" key="3">
    <source>
        <dbReference type="SAM" id="MobiDB-lite"/>
    </source>
</evidence>
<dbReference type="Proteomes" id="UP000237718">
    <property type="component" value="Unassembled WGS sequence"/>
</dbReference>
<reference evidence="4 5" key="1">
    <citation type="submission" date="2018-03" db="EMBL/GenBank/DDBJ databases">
        <title>Genomic Encyclopedia of Archaeal and Bacterial Type Strains, Phase II (KMG-II): from individual species to whole genera.</title>
        <authorList>
            <person name="Goeker M."/>
        </authorList>
    </citation>
    <scope>NUCLEOTIDE SEQUENCE [LARGE SCALE GENOMIC DNA]</scope>
    <source>
        <strain evidence="4 5">DSM 25328</strain>
    </source>
</reference>
<dbReference type="EMBL" id="PVUF01000016">
    <property type="protein sequence ID" value="PRZ45262.1"/>
    <property type="molecule type" value="Genomic_DNA"/>
</dbReference>
<protein>
    <submittedName>
        <fullName evidence="4">DNA-binding protein</fullName>
    </submittedName>
</protein>
<dbReference type="GO" id="GO:0003677">
    <property type="term" value="F:DNA binding"/>
    <property type="evidence" value="ECO:0007669"/>
    <property type="project" value="UniProtKB-KW"/>
</dbReference>
<keyword evidence="2 4" id="KW-0238">DNA-binding</keyword>
<evidence type="ECO:0000313" key="4">
    <source>
        <dbReference type="EMBL" id="PRZ45262.1"/>
    </source>
</evidence>
<dbReference type="Pfam" id="PF00216">
    <property type="entry name" value="Bac_DNA_binding"/>
    <property type="match status" value="1"/>
</dbReference>
<accession>A0A2T1A9H7</accession>
<evidence type="ECO:0000256" key="2">
    <source>
        <dbReference type="ARBA" id="ARBA00023125"/>
    </source>
</evidence>
<feature type="region of interest" description="Disordered" evidence="3">
    <location>
        <begin position="1"/>
        <end position="45"/>
    </location>
</feature>
<proteinExistence type="inferred from homology"/>
<evidence type="ECO:0000256" key="1">
    <source>
        <dbReference type="ARBA" id="ARBA00010529"/>
    </source>
</evidence>